<dbReference type="AlphaFoldDB" id="A0AAE9MER0"/>
<accession>A0AAE9MER0</accession>
<dbReference type="EMBL" id="CP099717">
    <property type="protein sequence ID" value="USV56401.1"/>
    <property type="molecule type" value="Genomic_DNA"/>
</dbReference>
<gene>
    <name evidence="2" type="ORF">NHF51_13695</name>
</gene>
<evidence type="ECO:0000313" key="2">
    <source>
        <dbReference type="EMBL" id="USV56401.1"/>
    </source>
</evidence>
<dbReference type="RefSeq" id="WP_218328344.1">
    <property type="nucleotide sequence ID" value="NZ_CP099717.1"/>
</dbReference>
<evidence type="ECO:0000313" key="3">
    <source>
        <dbReference type="Proteomes" id="UP001056890"/>
    </source>
</evidence>
<organism evidence="2 3">
    <name type="scientific">Aeromonas encheleia</name>
    <dbReference type="NCBI Taxonomy" id="73010"/>
    <lineage>
        <taxon>Bacteria</taxon>
        <taxon>Pseudomonadati</taxon>
        <taxon>Pseudomonadota</taxon>
        <taxon>Gammaproteobacteria</taxon>
        <taxon>Aeromonadales</taxon>
        <taxon>Aeromonadaceae</taxon>
        <taxon>Aeromonas</taxon>
    </lineage>
</organism>
<keyword evidence="3" id="KW-1185">Reference proteome</keyword>
<evidence type="ECO:0000256" key="1">
    <source>
        <dbReference type="SAM" id="Coils"/>
    </source>
</evidence>
<keyword evidence="1" id="KW-0175">Coiled coil</keyword>
<proteinExistence type="predicted"/>
<protein>
    <recommendedName>
        <fullName evidence="4">Coiled coil domain-containing protein</fullName>
    </recommendedName>
</protein>
<evidence type="ECO:0008006" key="4">
    <source>
        <dbReference type="Google" id="ProtNLM"/>
    </source>
</evidence>
<name>A0AAE9MER0_9GAMM</name>
<sequence>MEVYQAYREKMNAQLKEWSSQINLLEAKMENITADMRVKRAEEIQSLRVKQCAATEKMEELGRASGESWEQIKVTADKMWSDLKTGLAEAQSKFK</sequence>
<feature type="coiled-coil region" evidence="1">
    <location>
        <begin position="8"/>
        <end position="42"/>
    </location>
</feature>
<dbReference type="Proteomes" id="UP001056890">
    <property type="component" value="Chromosome"/>
</dbReference>
<reference evidence="2" key="1">
    <citation type="submission" date="2022-06" db="EMBL/GenBank/DDBJ databases">
        <title>Complete Genome of Aeromonas sp. Strain SOD01 Isolated from an Urban Freshwater Stream.</title>
        <authorList>
            <person name="Williams L.E."/>
            <person name="Brysgel T."/>
            <person name="Capestro E.M."/>
            <person name="Foltz G.V."/>
            <person name="Gardner A.E."/>
            <person name="Ingrassia J."/>
            <person name="Peterson E."/>
            <person name="Arruda J."/>
            <person name="Flaherty I."/>
            <person name="Hunt M."/>
            <person name="Pappas G."/>
            <person name="Ramsaran S."/>
            <person name="Rocha M."/>
        </authorList>
    </citation>
    <scope>NUCLEOTIDE SEQUENCE</scope>
    <source>
        <strain evidence="2">SOD01</strain>
    </source>
</reference>